<reference evidence="4 5" key="1">
    <citation type="submission" date="2019-06" db="EMBL/GenBank/DDBJ databases">
        <title>Sequencing the genomes of 1000 actinobacteria strains.</title>
        <authorList>
            <person name="Klenk H.-P."/>
        </authorList>
    </citation>
    <scope>NUCLEOTIDE SEQUENCE [LARGE SCALE GENOMIC DNA]</scope>
    <source>
        <strain evidence="4 5">DSM 45671</strain>
    </source>
</reference>
<dbReference type="InterPro" id="IPR011010">
    <property type="entry name" value="DNA_brk_join_enz"/>
</dbReference>
<dbReference type="Pfam" id="PF14659">
    <property type="entry name" value="Phage_int_SAM_3"/>
    <property type="match status" value="1"/>
</dbReference>
<dbReference type="AlphaFoldDB" id="A0A561SQF8"/>
<evidence type="ECO:0000256" key="1">
    <source>
        <dbReference type="ARBA" id="ARBA00023125"/>
    </source>
</evidence>
<protein>
    <submittedName>
        <fullName evidence="4">Integrase-like protein</fullName>
    </submittedName>
</protein>
<dbReference type="Proteomes" id="UP000321261">
    <property type="component" value="Unassembled WGS sequence"/>
</dbReference>
<gene>
    <name evidence="4" type="ORF">FHX44_113004</name>
</gene>
<evidence type="ECO:0000256" key="2">
    <source>
        <dbReference type="PROSITE-ProRule" id="PRU01248"/>
    </source>
</evidence>
<dbReference type="PROSITE" id="PS51900">
    <property type="entry name" value="CB"/>
    <property type="match status" value="1"/>
</dbReference>
<proteinExistence type="predicted"/>
<dbReference type="InterPro" id="IPR004107">
    <property type="entry name" value="Integrase_SAM-like_N"/>
</dbReference>
<evidence type="ECO:0000313" key="4">
    <source>
        <dbReference type="EMBL" id="TWF77100.1"/>
    </source>
</evidence>
<dbReference type="Gene3D" id="1.10.150.130">
    <property type="match status" value="1"/>
</dbReference>
<dbReference type="SUPFAM" id="SSF56349">
    <property type="entry name" value="DNA breaking-rejoining enzymes"/>
    <property type="match status" value="1"/>
</dbReference>
<dbReference type="GO" id="GO:0003677">
    <property type="term" value="F:DNA binding"/>
    <property type="evidence" value="ECO:0007669"/>
    <property type="project" value="UniProtKB-UniRule"/>
</dbReference>
<dbReference type="InterPro" id="IPR044068">
    <property type="entry name" value="CB"/>
</dbReference>
<dbReference type="RefSeq" id="WP_212612479.1">
    <property type="nucleotide sequence ID" value="NZ_VIWU01000001.1"/>
</dbReference>
<dbReference type="EMBL" id="VIWU01000001">
    <property type="protein sequence ID" value="TWF77100.1"/>
    <property type="molecule type" value="Genomic_DNA"/>
</dbReference>
<evidence type="ECO:0000313" key="5">
    <source>
        <dbReference type="Proteomes" id="UP000321261"/>
    </source>
</evidence>
<accession>A0A561SQF8</accession>
<dbReference type="GO" id="GO:0015074">
    <property type="term" value="P:DNA integration"/>
    <property type="evidence" value="ECO:0007669"/>
    <property type="project" value="InterPro"/>
</dbReference>
<keyword evidence="5" id="KW-1185">Reference proteome</keyword>
<keyword evidence="1 2" id="KW-0238">DNA-binding</keyword>
<dbReference type="InterPro" id="IPR010998">
    <property type="entry name" value="Integrase_recombinase_N"/>
</dbReference>
<name>A0A561SQF8_9PSEU</name>
<sequence>MWTVGEWLTYWVENFAAPAVRENMLAGYRVAINTHLIPGVGAHRLDRLEPEHLERLYARMIAAGRSPGTAHQAHRTIRTALGEAERRGRIIRNPAKVVKAPRLADHDIEPYSIEEVQALLRTADRRRNSARWAIALALGLRQGEVLGLGGQT</sequence>
<evidence type="ECO:0000259" key="3">
    <source>
        <dbReference type="PROSITE" id="PS51900"/>
    </source>
</evidence>
<feature type="domain" description="Core-binding (CB)" evidence="3">
    <location>
        <begin position="2"/>
        <end position="85"/>
    </location>
</feature>
<comment type="caution">
    <text evidence="4">The sequence shown here is derived from an EMBL/GenBank/DDBJ whole genome shotgun (WGS) entry which is preliminary data.</text>
</comment>
<organism evidence="4 5">
    <name type="scientific">Pseudonocardia hierapolitana</name>
    <dbReference type="NCBI Taxonomy" id="1128676"/>
    <lineage>
        <taxon>Bacteria</taxon>
        <taxon>Bacillati</taxon>
        <taxon>Actinomycetota</taxon>
        <taxon>Actinomycetes</taxon>
        <taxon>Pseudonocardiales</taxon>
        <taxon>Pseudonocardiaceae</taxon>
        <taxon>Pseudonocardia</taxon>
    </lineage>
</organism>